<comment type="function">
    <text evidence="18">Core subunit of the mitochondrial membrane respiratory chain NADH dehydrogenase (Complex I) which catalyzes electron transfer from NADH through the respiratory chain, using ubiquinone as an electron acceptor. Essential for the catalytic activity and assembly of complex I.</text>
</comment>
<organism evidence="20">
    <name type="scientific">Xyloterini sp</name>
    <dbReference type="NCBI Taxonomy" id="2995406"/>
    <lineage>
        <taxon>Eukaryota</taxon>
        <taxon>Metazoa</taxon>
        <taxon>Ecdysozoa</taxon>
        <taxon>Arthropoda</taxon>
        <taxon>Hexapoda</taxon>
        <taxon>Insecta</taxon>
        <taxon>Pterygota</taxon>
        <taxon>Neoptera</taxon>
        <taxon>Endopterygota</taxon>
        <taxon>Coleoptera</taxon>
        <taxon>Polyphaga</taxon>
        <taxon>Cucujiformia</taxon>
        <taxon>Curculionidae</taxon>
        <taxon>Scolytinae</taxon>
    </lineage>
</organism>
<keyword evidence="12 18" id="KW-1133">Transmembrane helix</keyword>
<evidence type="ECO:0000256" key="5">
    <source>
        <dbReference type="ARBA" id="ARBA00021008"/>
    </source>
</evidence>
<protein>
    <recommendedName>
        <fullName evidence="5 18">NADH-ubiquinone oxidoreductase chain 2</fullName>
        <ecNumber evidence="4 18">7.1.1.2</ecNumber>
    </recommendedName>
</protein>
<evidence type="ECO:0000256" key="3">
    <source>
        <dbReference type="ARBA" id="ARBA00007012"/>
    </source>
</evidence>
<accession>A0A9E8K0T2</accession>
<keyword evidence="11 18" id="KW-0249">Electron transport</keyword>
<comment type="function">
    <text evidence="1">Core subunit of the mitochondrial membrane respiratory chain NADH dehydrogenase (Complex I) that is believed to belong to the minimal assembly required for catalysis. Complex I functions in the transfer of electrons from NADH to the respiratory chain. The immediate electron acceptor for the enzyme is believed to be ubiquinone.</text>
</comment>
<dbReference type="PANTHER" id="PTHR46552:SF1">
    <property type="entry name" value="NADH-UBIQUINONE OXIDOREDUCTASE CHAIN 2"/>
    <property type="match status" value="1"/>
</dbReference>
<evidence type="ECO:0000259" key="19">
    <source>
        <dbReference type="Pfam" id="PF00361"/>
    </source>
</evidence>
<comment type="similarity">
    <text evidence="3 18">Belongs to the complex I subunit 2 family.</text>
</comment>
<dbReference type="Pfam" id="PF00361">
    <property type="entry name" value="Proton_antipo_M"/>
    <property type="match status" value="1"/>
</dbReference>
<evidence type="ECO:0000313" key="20">
    <source>
        <dbReference type="EMBL" id="UZT27012.1"/>
    </source>
</evidence>
<dbReference type="InterPro" id="IPR050175">
    <property type="entry name" value="Complex_I_Subunit_2"/>
</dbReference>
<evidence type="ECO:0000256" key="15">
    <source>
        <dbReference type="ARBA" id="ARBA00023128"/>
    </source>
</evidence>
<name>A0A9E8K0T2_9CUCU</name>
<comment type="subcellular location">
    <subcellularLocation>
        <location evidence="2 18">Mitochondrion inner membrane</location>
        <topology evidence="2 18">Multi-pass membrane protein</topology>
    </subcellularLocation>
</comment>
<dbReference type="GO" id="GO:0008137">
    <property type="term" value="F:NADH dehydrogenase (ubiquinone) activity"/>
    <property type="evidence" value="ECO:0007669"/>
    <property type="project" value="UniProtKB-EC"/>
</dbReference>
<keyword evidence="13 18" id="KW-0520">NAD</keyword>
<evidence type="ECO:0000256" key="14">
    <source>
        <dbReference type="ARBA" id="ARBA00023075"/>
    </source>
</evidence>
<evidence type="ECO:0000256" key="4">
    <source>
        <dbReference type="ARBA" id="ARBA00012944"/>
    </source>
</evidence>
<keyword evidence="8 18" id="KW-0812">Transmembrane</keyword>
<proteinExistence type="inferred from homology"/>
<evidence type="ECO:0000256" key="10">
    <source>
        <dbReference type="ARBA" id="ARBA00022967"/>
    </source>
</evidence>
<evidence type="ECO:0000256" key="6">
    <source>
        <dbReference type="ARBA" id="ARBA00022448"/>
    </source>
</evidence>
<sequence>MFFTYKLLYSSTLMLGMMIAISSSSWLMSWMGLEINMLSFLVLMKNSSNKLTSEAMIKYFITQSLASTIFLFSIIMFTNTKIFNEQLSMIHSIILNMALFLKMGAAPLHFWFPEVMSGSPWMICLTLSTLQKVAPILLLTNCKLSNNLMIIIIMMSSFISSIQNINQVCMRKIMAYSSINHTSWMIAAMMISVSSWMIYFFTYSMILINIIMVLSFYKIFFMNQLSKIMLSNKSMKMLFMLNFMSLGGLPPFLGFMPKWIIINHLTINKFYFLTFFMILFSLIALFVYIRIMMSSLTLNTSESLNSKSPMIMNWSIYMNLLLSSSLISCLLISSLY</sequence>
<dbReference type="GO" id="GO:0006120">
    <property type="term" value="P:mitochondrial electron transport, NADH to ubiquinone"/>
    <property type="evidence" value="ECO:0007669"/>
    <property type="project" value="InterPro"/>
</dbReference>
<evidence type="ECO:0000256" key="11">
    <source>
        <dbReference type="ARBA" id="ARBA00022982"/>
    </source>
</evidence>
<keyword evidence="14 18" id="KW-0830">Ubiquinone</keyword>
<keyword evidence="16 18" id="KW-0472">Membrane</keyword>
<evidence type="ECO:0000256" key="17">
    <source>
        <dbReference type="ARBA" id="ARBA00049551"/>
    </source>
</evidence>
<feature type="transmembrane region" description="Helical" evidence="18">
    <location>
        <begin position="56"/>
        <end position="77"/>
    </location>
</feature>
<geneLocation type="mitochondrion" evidence="20"/>
<feature type="transmembrane region" description="Helical" evidence="18">
    <location>
        <begin position="7"/>
        <end position="28"/>
    </location>
</feature>
<dbReference type="EC" id="7.1.1.2" evidence="4 18"/>
<evidence type="ECO:0000256" key="9">
    <source>
        <dbReference type="ARBA" id="ARBA00022792"/>
    </source>
</evidence>
<feature type="transmembrane region" description="Helical" evidence="18">
    <location>
        <begin position="272"/>
        <end position="293"/>
    </location>
</feature>
<feature type="transmembrane region" description="Helical" evidence="18">
    <location>
        <begin position="148"/>
        <end position="166"/>
    </location>
</feature>
<keyword evidence="9 18" id="KW-0999">Mitochondrion inner membrane</keyword>
<evidence type="ECO:0000256" key="16">
    <source>
        <dbReference type="ARBA" id="ARBA00023136"/>
    </source>
</evidence>
<keyword evidence="7 18" id="KW-0679">Respiratory chain</keyword>
<keyword evidence="10 18" id="KW-1278">Translocase</keyword>
<dbReference type="InterPro" id="IPR001750">
    <property type="entry name" value="ND/Mrp_TM"/>
</dbReference>
<evidence type="ECO:0000256" key="1">
    <source>
        <dbReference type="ARBA" id="ARBA00003257"/>
    </source>
</evidence>
<evidence type="ECO:0000256" key="8">
    <source>
        <dbReference type="ARBA" id="ARBA00022692"/>
    </source>
</evidence>
<dbReference type="InterPro" id="IPR003917">
    <property type="entry name" value="NADH_UbQ_OxRdtase_chain2"/>
</dbReference>
<dbReference type="GO" id="GO:0005743">
    <property type="term" value="C:mitochondrial inner membrane"/>
    <property type="evidence" value="ECO:0007669"/>
    <property type="project" value="UniProtKB-SubCell"/>
</dbReference>
<evidence type="ECO:0000256" key="18">
    <source>
        <dbReference type="RuleBase" id="RU003403"/>
    </source>
</evidence>
<evidence type="ECO:0000256" key="2">
    <source>
        <dbReference type="ARBA" id="ARBA00004448"/>
    </source>
</evidence>
<evidence type="ECO:0000256" key="7">
    <source>
        <dbReference type="ARBA" id="ARBA00022660"/>
    </source>
</evidence>
<feature type="transmembrane region" description="Helical" evidence="18">
    <location>
        <begin position="238"/>
        <end position="260"/>
    </location>
</feature>
<dbReference type="AlphaFoldDB" id="A0A9E8K0T2"/>
<dbReference type="PANTHER" id="PTHR46552">
    <property type="entry name" value="NADH-UBIQUINONE OXIDOREDUCTASE CHAIN 2"/>
    <property type="match status" value="1"/>
</dbReference>
<dbReference type="PRINTS" id="PR01436">
    <property type="entry name" value="NADHDHGNASE2"/>
</dbReference>
<evidence type="ECO:0000256" key="13">
    <source>
        <dbReference type="ARBA" id="ARBA00023027"/>
    </source>
</evidence>
<keyword evidence="15 18" id="KW-0496">Mitochondrion</keyword>
<dbReference type="EMBL" id="ON169992">
    <property type="protein sequence ID" value="UZT27012.1"/>
    <property type="molecule type" value="Genomic_DNA"/>
</dbReference>
<feature type="domain" description="NADH:quinone oxidoreductase/Mrp antiporter transmembrane" evidence="19">
    <location>
        <begin position="23"/>
        <end position="282"/>
    </location>
</feature>
<feature type="transmembrane region" description="Helical" evidence="18">
    <location>
        <begin position="314"/>
        <end position="335"/>
    </location>
</feature>
<gene>
    <name evidence="20" type="primary">nad2</name>
</gene>
<feature type="transmembrane region" description="Helical" evidence="18">
    <location>
        <begin position="89"/>
        <end position="112"/>
    </location>
</feature>
<keyword evidence="6" id="KW-0813">Transport</keyword>
<feature type="transmembrane region" description="Helical" evidence="18">
    <location>
        <begin position="197"/>
        <end position="217"/>
    </location>
</feature>
<comment type="catalytic activity">
    <reaction evidence="17 18">
        <text>a ubiquinone + NADH + 5 H(+)(in) = a ubiquinol + NAD(+) + 4 H(+)(out)</text>
        <dbReference type="Rhea" id="RHEA:29091"/>
        <dbReference type="Rhea" id="RHEA-COMP:9565"/>
        <dbReference type="Rhea" id="RHEA-COMP:9566"/>
        <dbReference type="ChEBI" id="CHEBI:15378"/>
        <dbReference type="ChEBI" id="CHEBI:16389"/>
        <dbReference type="ChEBI" id="CHEBI:17976"/>
        <dbReference type="ChEBI" id="CHEBI:57540"/>
        <dbReference type="ChEBI" id="CHEBI:57945"/>
        <dbReference type="EC" id="7.1.1.2"/>
    </reaction>
</comment>
<reference evidence="20" key="1">
    <citation type="submission" date="2022-04" db="EMBL/GenBank/DDBJ databases">
        <title>Five Complete Miogenomes of Bark Beetles (Coleoptera: Curculionidae, Scolytinae): A Comparative Analysis and Phylogenetic Implications.</title>
        <authorList>
            <person name="Guo Q."/>
            <person name="Huang W."/>
            <person name="Chen X."/>
            <person name="Wang X."/>
        </authorList>
    </citation>
    <scope>NUCLEOTIDE SEQUENCE</scope>
    <source>
        <tissue evidence="20">Leg</tissue>
    </source>
</reference>
<evidence type="ECO:0000256" key="12">
    <source>
        <dbReference type="ARBA" id="ARBA00022989"/>
    </source>
</evidence>